<keyword evidence="8 9" id="KW-0472">Membrane</keyword>
<dbReference type="EMBL" id="JARAKH010000003">
    <property type="protein sequence ID" value="KAK8405091.1"/>
    <property type="molecule type" value="Genomic_DNA"/>
</dbReference>
<evidence type="ECO:0000256" key="4">
    <source>
        <dbReference type="ARBA" id="ARBA00022679"/>
    </source>
</evidence>
<organism evidence="11 12">
    <name type="scientific">Scylla paramamosain</name>
    <name type="common">Mud crab</name>
    <dbReference type="NCBI Taxonomy" id="85552"/>
    <lineage>
        <taxon>Eukaryota</taxon>
        <taxon>Metazoa</taxon>
        <taxon>Ecdysozoa</taxon>
        <taxon>Arthropoda</taxon>
        <taxon>Crustacea</taxon>
        <taxon>Multicrustacea</taxon>
        <taxon>Malacostraca</taxon>
        <taxon>Eumalacostraca</taxon>
        <taxon>Eucarida</taxon>
        <taxon>Decapoda</taxon>
        <taxon>Pleocyemata</taxon>
        <taxon>Brachyura</taxon>
        <taxon>Eubrachyura</taxon>
        <taxon>Portunoidea</taxon>
        <taxon>Portunidae</taxon>
        <taxon>Portuninae</taxon>
        <taxon>Scylla</taxon>
    </lineage>
</organism>
<keyword evidence="5 9" id="KW-0812">Transmembrane</keyword>
<dbReference type="InterPro" id="IPR029008">
    <property type="entry name" value="EMC6-like"/>
</dbReference>
<dbReference type="PANTHER" id="PTHR11783">
    <property type="entry name" value="SULFOTRANSFERASE SULT"/>
    <property type="match status" value="1"/>
</dbReference>
<keyword evidence="4" id="KW-0808">Transferase</keyword>
<comment type="caution">
    <text evidence="11">The sequence shown here is derived from an EMBL/GenBank/DDBJ whole genome shotgun (WGS) entry which is preliminary data.</text>
</comment>
<evidence type="ECO:0000256" key="9">
    <source>
        <dbReference type="SAM" id="Phobius"/>
    </source>
</evidence>
<gene>
    <name evidence="11" type="ORF">O3P69_001581</name>
</gene>
<evidence type="ECO:0000256" key="3">
    <source>
        <dbReference type="ARBA" id="ARBA00009436"/>
    </source>
</evidence>
<evidence type="ECO:0000313" key="12">
    <source>
        <dbReference type="Proteomes" id="UP001487740"/>
    </source>
</evidence>
<keyword evidence="6" id="KW-0256">Endoplasmic reticulum</keyword>
<dbReference type="GO" id="GO:0005789">
    <property type="term" value="C:endoplasmic reticulum membrane"/>
    <property type="evidence" value="ECO:0007669"/>
    <property type="project" value="UniProtKB-SubCell"/>
</dbReference>
<keyword evidence="12" id="KW-1185">Reference proteome</keyword>
<dbReference type="InterPro" id="IPR027417">
    <property type="entry name" value="P-loop_NTPase"/>
</dbReference>
<evidence type="ECO:0000256" key="6">
    <source>
        <dbReference type="ARBA" id="ARBA00022824"/>
    </source>
</evidence>
<comment type="subcellular location">
    <subcellularLocation>
        <location evidence="1">Endoplasmic reticulum membrane</location>
        <topology evidence="1">Multi-pass membrane protein</topology>
    </subcellularLocation>
</comment>
<evidence type="ECO:0000256" key="7">
    <source>
        <dbReference type="ARBA" id="ARBA00022989"/>
    </source>
</evidence>
<comment type="similarity">
    <text evidence="2">Belongs to the sulfotransferase 1 family.</text>
</comment>
<evidence type="ECO:0000256" key="1">
    <source>
        <dbReference type="ARBA" id="ARBA00004477"/>
    </source>
</evidence>
<name>A0AAW0UYU5_SCYPA</name>
<evidence type="ECO:0000256" key="8">
    <source>
        <dbReference type="ARBA" id="ARBA00023136"/>
    </source>
</evidence>
<dbReference type="Pfam" id="PF07019">
    <property type="entry name" value="EMC6"/>
    <property type="match status" value="1"/>
</dbReference>
<feature type="transmembrane region" description="Helical" evidence="9">
    <location>
        <begin position="54"/>
        <end position="73"/>
    </location>
</feature>
<protein>
    <recommendedName>
        <fullName evidence="10">Sulfotransferase domain-containing protein</fullName>
    </recommendedName>
</protein>
<accession>A0AAW0UYU5</accession>
<dbReference type="AlphaFoldDB" id="A0AAW0UYU5"/>
<evidence type="ECO:0000259" key="10">
    <source>
        <dbReference type="Pfam" id="PF00685"/>
    </source>
</evidence>
<dbReference type="Pfam" id="PF00685">
    <property type="entry name" value="Sulfotransfer_1"/>
    <property type="match status" value="1"/>
</dbReference>
<keyword evidence="7 9" id="KW-1133">Transmembrane helix</keyword>
<dbReference type="Gene3D" id="3.40.50.300">
    <property type="entry name" value="P-loop containing nucleotide triphosphate hydrolases"/>
    <property type="match status" value="1"/>
</dbReference>
<evidence type="ECO:0000313" key="11">
    <source>
        <dbReference type="EMBL" id="KAK8405091.1"/>
    </source>
</evidence>
<dbReference type="GO" id="GO:0008146">
    <property type="term" value="F:sulfotransferase activity"/>
    <property type="evidence" value="ECO:0007669"/>
    <property type="project" value="InterPro"/>
</dbReference>
<evidence type="ECO:0000256" key="2">
    <source>
        <dbReference type="ARBA" id="ARBA00005771"/>
    </source>
</evidence>
<sequence length="445" mass="51052">MSGRVRTRVDRGTGELVAYSDAAVRNNLAVIEYCRTSMAALSGATAGMLGLTGLYGFLFFLAAGVVLWLLLLLKAGSRWQQFFEKSIFWKHLKAVSYIGQYIMSRQLLSGHKVKQESEEVVKNMKILSFIHGVVRILPEGWLYPGTAPTFIDRISNMKFRSDDVMVMTFPKCGTTWMQEIVWTMLHNPNLDNPKEDETIFLRSPDLSYDMIFDSKSLGGSPIKPIAERFKEIHPGKEMDNGVMADILEALGGPRVIKNHFPFPLLPRDILDTIKVVYVARNPKDMTTSFWNFYSSTNVHEFRGDIDSFARLIMNDGMIYCPYWPHVMAAWEKRHHPNLHFVFYEDLISDIMHELRKINEFLGAGLSEEKLEAIKRHISFSSMKSRVGTLPGNPFKKEQDKTVFFRKGIVGDWKNNFSPELQEEMDQWIKKNLTDTDLNLSWALAE</sequence>
<dbReference type="SUPFAM" id="SSF52540">
    <property type="entry name" value="P-loop containing nucleoside triphosphate hydrolases"/>
    <property type="match status" value="1"/>
</dbReference>
<proteinExistence type="inferred from homology"/>
<reference evidence="11 12" key="1">
    <citation type="submission" date="2023-03" db="EMBL/GenBank/DDBJ databases">
        <title>High-quality genome of Scylla paramamosain provides insights in environmental adaptation.</title>
        <authorList>
            <person name="Zhang L."/>
        </authorList>
    </citation>
    <scope>NUCLEOTIDE SEQUENCE [LARGE SCALE GENOMIC DNA]</scope>
    <source>
        <strain evidence="11">LZ_2023a</strain>
        <tissue evidence="11">Muscle</tissue>
    </source>
</reference>
<evidence type="ECO:0000256" key="5">
    <source>
        <dbReference type="ARBA" id="ARBA00022692"/>
    </source>
</evidence>
<feature type="domain" description="Sulfotransferase" evidence="10">
    <location>
        <begin position="162"/>
        <end position="435"/>
    </location>
</feature>
<comment type="similarity">
    <text evidence="3">Belongs to the EMC6 family.</text>
</comment>
<dbReference type="InterPro" id="IPR000863">
    <property type="entry name" value="Sulfotransferase_dom"/>
</dbReference>
<dbReference type="Proteomes" id="UP001487740">
    <property type="component" value="Unassembled WGS sequence"/>
</dbReference>